<dbReference type="AlphaFoldDB" id="A0A927BIC8"/>
<dbReference type="EMBL" id="JACWUS010000001">
    <property type="protein sequence ID" value="MBD2828193.1"/>
    <property type="molecule type" value="Genomic_DNA"/>
</dbReference>
<organism evidence="1">
    <name type="scientific">Streptomyces globisporus</name>
    <dbReference type="NCBI Taxonomy" id="1908"/>
    <lineage>
        <taxon>Bacteria</taxon>
        <taxon>Bacillati</taxon>
        <taxon>Actinomycetota</taxon>
        <taxon>Actinomycetes</taxon>
        <taxon>Kitasatosporales</taxon>
        <taxon>Streptomycetaceae</taxon>
        <taxon>Streptomyces</taxon>
    </lineage>
</organism>
<accession>A0A927BIC8</accession>
<reference evidence="1" key="1">
    <citation type="journal article" date="2020" name="PLoS ONE">
        <title>Isolation and characterization of Streptomyces bacteriophages and Streptomyces strains encoding biosynthetic arsenals: Streptomyces strains and phages for antibiotic discovery.</title>
        <authorList>
            <person name="Montano E.T."/>
            <person name="Nideffer J.F."/>
            <person name="Brumage L."/>
            <person name="Erb M."/>
            <person name="Derman A.I."/>
            <person name="Davis J.P."/>
            <person name="Estrada E."/>
            <person name="Fu S."/>
            <person name="Le D."/>
            <person name="Vuppala A."/>
            <person name="Tran C."/>
            <person name="Luterstein E."/>
            <person name="Lakkaraju S."/>
            <person name="Panchagnula S."/>
            <person name="Ren C."/>
            <person name="Doan J."/>
            <person name="Tran S."/>
            <person name="Soriano J."/>
            <person name="Fujita Y."/>
            <person name="Gutala P."/>
            <person name="Fujii Q."/>
            <person name="Lee M."/>
            <person name="Bui A."/>
            <person name="Villarreal C."/>
            <person name="Shing S.R."/>
            <person name="Kim S."/>
            <person name="Freeman D."/>
            <person name="Racha V."/>
            <person name="Ho A."/>
            <person name="Kumar P."/>
            <person name="Falah K."/>
            <person name="Dawson T."/>
            <person name="Enustun E."/>
            <person name="Prichard A."/>
            <person name="Gomez A."/>
            <person name="Khanna K."/>
            <person name="Trigg S."/>
            <person name="Fernandez L."/>
            <person name="Pogliano K."/>
            <person name="Pogliano J."/>
        </authorList>
    </citation>
    <scope>NUCLEOTIDE SEQUENCE</scope>
    <source>
        <strain evidence="1">QF2</strain>
    </source>
</reference>
<name>A0A927BIC8_STRGL</name>
<evidence type="ECO:0000313" key="1">
    <source>
        <dbReference type="EMBL" id="MBD2828193.1"/>
    </source>
</evidence>
<comment type="caution">
    <text evidence="1">The sequence shown here is derived from an EMBL/GenBank/DDBJ whole genome shotgun (WGS) entry which is preliminary data.</text>
</comment>
<proteinExistence type="predicted"/>
<protein>
    <submittedName>
        <fullName evidence="1">Uncharacterized protein</fullName>
    </submittedName>
</protein>
<sequence>MTVMDERTDHDDDQHIVWTAEEIQNVVRRELSELGLTYVELREQARRRDFSSAQANSLWVLIGDAVDL</sequence>
<gene>
    <name evidence="1" type="ORF">ID875_07235</name>
</gene>